<dbReference type="EMBL" id="JBHMQT010000072">
    <property type="protein sequence ID" value="MFC0866301.1"/>
    <property type="molecule type" value="Genomic_DNA"/>
</dbReference>
<keyword evidence="2" id="KW-1185">Reference proteome</keyword>
<evidence type="ECO:0000313" key="2">
    <source>
        <dbReference type="Proteomes" id="UP001589870"/>
    </source>
</evidence>
<gene>
    <name evidence="1" type="ORF">ACFHYQ_28805</name>
</gene>
<dbReference type="Proteomes" id="UP001589870">
    <property type="component" value="Unassembled WGS sequence"/>
</dbReference>
<proteinExistence type="predicted"/>
<evidence type="ECO:0000313" key="1">
    <source>
        <dbReference type="EMBL" id="MFC0866301.1"/>
    </source>
</evidence>
<comment type="caution">
    <text evidence="1">The sequence shown here is derived from an EMBL/GenBank/DDBJ whole genome shotgun (WGS) entry which is preliminary data.</text>
</comment>
<dbReference type="RefSeq" id="WP_394304294.1">
    <property type="nucleotide sequence ID" value="NZ_JBHMQT010000072.1"/>
</dbReference>
<protein>
    <submittedName>
        <fullName evidence="1">Uncharacterized protein</fullName>
    </submittedName>
</protein>
<organism evidence="1 2">
    <name type="scientific">Sphaerimonospora cavernae</name>
    <dbReference type="NCBI Taxonomy" id="1740611"/>
    <lineage>
        <taxon>Bacteria</taxon>
        <taxon>Bacillati</taxon>
        <taxon>Actinomycetota</taxon>
        <taxon>Actinomycetes</taxon>
        <taxon>Streptosporangiales</taxon>
        <taxon>Streptosporangiaceae</taxon>
        <taxon>Sphaerimonospora</taxon>
    </lineage>
</organism>
<accession>A0ABV6UDN0</accession>
<reference evidence="1 2" key="1">
    <citation type="submission" date="2024-09" db="EMBL/GenBank/DDBJ databases">
        <authorList>
            <person name="Sun Q."/>
            <person name="Mori K."/>
        </authorList>
    </citation>
    <scope>NUCLEOTIDE SEQUENCE [LARGE SCALE GENOMIC DNA]</scope>
    <source>
        <strain evidence="1 2">TBRC 1851</strain>
    </source>
</reference>
<name>A0ABV6UDN0_9ACTN</name>
<sequence>MSDLAWDDVKQFFDMDRNGALPDVTVEGAGVDDWQALFDLVRSQGWAHEYSLDGDLLDLPSAADALAAGEAAATLKVWPIPAVLAIFRPHRAESIDFDVDLRELQSQERLDILCDLFRVVGRRLRKPVLMTPEGDRGHPVLGFDVESDRVVLLADPDDD</sequence>